<organism evidence="1 2">
    <name type="scientific">Paramecium sonneborni</name>
    <dbReference type="NCBI Taxonomy" id="65129"/>
    <lineage>
        <taxon>Eukaryota</taxon>
        <taxon>Sar</taxon>
        <taxon>Alveolata</taxon>
        <taxon>Ciliophora</taxon>
        <taxon>Intramacronucleata</taxon>
        <taxon>Oligohymenophorea</taxon>
        <taxon>Peniculida</taxon>
        <taxon>Parameciidae</taxon>
        <taxon>Paramecium</taxon>
    </lineage>
</organism>
<comment type="caution">
    <text evidence="1">The sequence shown here is derived from an EMBL/GenBank/DDBJ whole genome shotgun (WGS) entry which is preliminary data.</text>
</comment>
<proteinExistence type="predicted"/>
<dbReference type="EMBL" id="CAJJDN010000348">
    <property type="protein sequence ID" value="CAD8130949.1"/>
    <property type="molecule type" value="Genomic_DNA"/>
</dbReference>
<dbReference type="Proteomes" id="UP000692954">
    <property type="component" value="Unassembled WGS sequence"/>
</dbReference>
<sequence length="207" mass="24023">MGYIPIDILDLAISFTSIILDFGFSLPILVDITIGSIGRIILLSAQLTLGVSIQRIDYKKIKLQLEDNYGQDLEVFLVVQLVLCYNLHWEYFNNLLYTLTVIVMTEIAYQKDMMIGVKEMVGRKEIVGKQKIIDKKEIVGKKKIIIQTIFLCQYCIQFQMWQFLQFLFLLQLNSVGKQGEEQQLKIFTPFQLEYNLAYFQSLTAILL</sequence>
<evidence type="ECO:0000313" key="1">
    <source>
        <dbReference type="EMBL" id="CAD8130949.1"/>
    </source>
</evidence>
<evidence type="ECO:0000313" key="2">
    <source>
        <dbReference type="Proteomes" id="UP000692954"/>
    </source>
</evidence>
<reference evidence="1" key="1">
    <citation type="submission" date="2021-01" db="EMBL/GenBank/DDBJ databases">
        <authorList>
            <consortium name="Genoscope - CEA"/>
            <person name="William W."/>
        </authorList>
    </citation>
    <scope>NUCLEOTIDE SEQUENCE</scope>
</reference>
<accession>A0A8S1RVN8</accession>
<dbReference type="AlphaFoldDB" id="A0A8S1RVN8"/>
<gene>
    <name evidence="1" type="ORF">PSON_ATCC_30995.1.T3480004</name>
</gene>
<name>A0A8S1RVN8_9CILI</name>
<protein>
    <submittedName>
        <fullName evidence="1">Uncharacterized protein</fullName>
    </submittedName>
</protein>
<keyword evidence="2" id="KW-1185">Reference proteome</keyword>